<dbReference type="Gene3D" id="2.30.29.30">
    <property type="entry name" value="Pleckstrin-homology domain (PH domain)/Phosphotyrosine-binding domain (PTB)"/>
    <property type="match status" value="1"/>
</dbReference>
<dbReference type="AlphaFoldDB" id="A0A5N5TGW8"/>
<evidence type="ECO:0000256" key="1">
    <source>
        <dbReference type="SAM" id="MobiDB-lite"/>
    </source>
</evidence>
<evidence type="ECO:0000313" key="3">
    <source>
        <dbReference type="Proteomes" id="UP000326759"/>
    </source>
</evidence>
<dbReference type="EMBL" id="SEYY01001127">
    <property type="protein sequence ID" value="KAB7505711.1"/>
    <property type="molecule type" value="Genomic_DNA"/>
</dbReference>
<keyword evidence="3" id="KW-1185">Reference proteome</keyword>
<feature type="compositionally biased region" description="Polar residues" evidence="1">
    <location>
        <begin position="509"/>
        <end position="520"/>
    </location>
</feature>
<feature type="compositionally biased region" description="Basic and acidic residues" evidence="1">
    <location>
        <begin position="521"/>
        <end position="536"/>
    </location>
</feature>
<feature type="compositionally biased region" description="Basic and acidic residues" evidence="1">
    <location>
        <begin position="367"/>
        <end position="391"/>
    </location>
</feature>
<feature type="region of interest" description="Disordered" evidence="1">
    <location>
        <begin position="509"/>
        <end position="579"/>
    </location>
</feature>
<dbReference type="OrthoDB" id="6381769at2759"/>
<dbReference type="SUPFAM" id="SSF50729">
    <property type="entry name" value="PH domain-like"/>
    <property type="match status" value="1"/>
</dbReference>
<dbReference type="Proteomes" id="UP000326759">
    <property type="component" value="Unassembled WGS sequence"/>
</dbReference>
<feature type="region of interest" description="Disordered" evidence="1">
    <location>
        <begin position="330"/>
        <end position="403"/>
    </location>
</feature>
<evidence type="ECO:0000313" key="2">
    <source>
        <dbReference type="EMBL" id="KAB7505711.1"/>
    </source>
</evidence>
<feature type="compositionally biased region" description="Polar residues" evidence="1">
    <location>
        <begin position="435"/>
        <end position="452"/>
    </location>
</feature>
<feature type="compositionally biased region" description="Polar residues" evidence="1">
    <location>
        <begin position="485"/>
        <end position="496"/>
    </location>
</feature>
<feature type="compositionally biased region" description="Polar residues" evidence="1">
    <location>
        <begin position="538"/>
        <end position="551"/>
    </location>
</feature>
<sequence length="769" mass="87709">MLNCGNSNNSIIMDRCNTIPYNKIFLTFHANNTQATICNHLINKLFSFEITTLTTPPLRRGLYNLSFFYHSKEPYSVVASRAKICLEAEQRRRIGGWSSRVLVLDNSTLYSYRLRGESGCIEAWSISNCDISAKGPRKDGRYIVVISRPQVYSVIFSLNSLHEQACFIEALSTSGASVMGLYSVLLLNEHRDVQNAMKLSEEDITKPSESKHSGLGTSKEVSEPRARLSIPQLSTKMLDMSWKFSEGSCERRNSAPSSILLGVNTINDNDMFCVPNFERLESVSDDNIGSKRLSSERTSILKRNLSCDYLSDFEIKENIYKDEEVAKESVNHHEGSILNLPVDDSERNSNLKMPKNEETLNSTMKGNKKDSKSSVNVDRKPPESTVYEKESMSSSTVNKNGRNLNLTLGNNKTSELTMKDDEIIVNLTKNEEKNSNSIVNENEKTLNLTMNDKNINSANNEKKKNSNLIKNEQEKTSDLSENKKNSNLTMNEQDETLNLTKNGQEEISNLTKNEKNSNLAKNEKEKTPDLSKKEQEETSNLTKNEENSNLTENEKEKTSDLTKNEKNSNMTNQELDPHEIEPVFDATEEGNSIIEVDESEKYLENSEEEILENEKEDKDNKKEEIVKIIQKDHKENSKYFKAEAKFEIDVSRYKGPRRYSCPTQDILRYNTDKKSTLKNKKSSGEKTEVIFPKTETLKNRRKSLFSFPSFHNDTKSPEDSSNTNTRHFELPFKGLRRRMAIKRQIKVSGNKMGTNVEKYRPTYSAEANI</sequence>
<feature type="region of interest" description="Disordered" evidence="1">
    <location>
        <begin position="199"/>
        <end position="221"/>
    </location>
</feature>
<feature type="compositionally biased region" description="Basic and acidic residues" evidence="1">
    <location>
        <begin position="552"/>
        <end position="566"/>
    </location>
</feature>
<organism evidence="2 3">
    <name type="scientific">Armadillidium nasatum</name>
    <dbReference type="NCBI Taxonomy" id="96803"/>
    <lineage>
        <taxon>Eukaryota</taxon>
        <taxon>Metazoa</taxon>
        <taxon>Ecdysozoa</taxon>
        <taxon>Arthropoda</taxon>
        <taxon>Crustacea</taxon>
        <taxon>Multicrustacea</taxon>
        <taxon>Malacostraca</taxon>
        <taxon>Eumalacostraca</taxon>
        <taxon>Peracarida</taxon>
        <taxon>Isopoda</taxon>
        <taxon>Oniscidea</taxon>
        <taxon>Crinocheta</taxon>
        <taxon>Armadillidiidae</taxon>
        <taxon>Armadillidium</taxon>
    </lineage>
</organism>
<comment type="caution">
    <text evidence="2">The sequence shown here is derived from an EMBL/GenBank/DDBJ whole genome shotgun (WGS) entry which is preliminary data.</text>
</comment>
<dbReference type="InterPro" id="IPR011993">
    <property type="entry name" value="PH-like_dom_sf"/>
</dbReference>
<feature type="compositionally biased region" description="Basic and acidic residues" evidence="1">
    <location>
        <begin position="199"/>
        <end position="212"/>
    </location>
</feature>
<feature type="compositionally biased region" description="Basic and acidic residues" evidence="1">
    <location>
        <begin position="344"/>
        <end position="358"/>
    </location>
</feature>
<accession>A0A5N5TGW8</accession>
<feature type="region of interest" description="Disordered" evidence="1">
    <location>
        <begin position="708"/>
        <end position="727"/>
    </location>
</feature>
<gene>
    <name evidence="2" type="ORF">Anas_07744</name>
</gene>
<name>A0A5N5TGW8_9CRUS</name>
<feature type="region of interest" description="Disordered" evidence="1">
    <location>
        <begin position="593"/>
        <end position="620"/>
    </location>
</feature>
<protein>
    <submittedName>
        <fullName evidence="2">Uncharacterized protein</fullName>
    </submittedName>
</protein>
<feature type="region of interest" description="Disordered" evidence="1">
    <location>
        <begin position="435"/>
        <end position="496"/>
    </location>
</feature>
<reference evidence="2 3" key="1">
    <citation type="journal article" date="2019" name="PLoS Biol.">
        <title>Sex chromosomes control vertical transmission of feminizing Wolbachia symbionts in an isopod.</title>
        <authorList>
            <person name="Becking T."/>
            <person name="Chebbi M.A."/>
            <person name="Giraud I."/>
            <person name="Moumen B."/>
            <person name="Laverre T."/>
            <person name="Caubet Y."/>
            <person name="Peccoud J."/>
            <person name="Gilbert C."/>
            <person name="Cordaux R."/>
        </authorList>
    </citation>
    <scope>NUCLEOTIDE SEQUENCE [LARGE SCALE GENOMIC DNA]</scope>
    <source>
        <strain evidence="2">ANa2</strain>
        <tissue evidence="2">Whole body excluding digestive tract and cuticle</tissue>
    </source>
</reference>
<proteinExistence type="predicted"/>
<feature type="non-terminal residue" evidence="2">
    <location>
        <position position="769"/>
    </location>
</feature>
<feature type="compositionally biased region" description="Basic and acidic residues" evidence="1">
    <location>
        <begin position="471"/>
        <end position="484"/>
    </location>
</feature>